<dbReference type="GO" id="GO:0008270">
    <property type="term" value="F:zinc ion binding"/>
    <property type="evidence" value="ECO:0007669"/>
    <property type="project" value="UniProtKB-KW"/>
</dbReference>
<evidence type="ECO:0000256" key="1">
    <source>
        <dbReference type="ARBA" id="ARBA00022723"/>
    </source>
</evidence>
<evidence type="ECO:0000256" key="5">
    <source>
        <dbReference type="SAM" id="Coils"/>
    </source>
</evidence>
<feature type="domain" description="TRAF-type" evidence="6">
    <location>
        <begin position="219"/>
        <end position="275"/>
    </location>
</feature>
<evidence type="ECO:0000256" key="2">
    <source>
        <dbReference type="ARBA" id="ARBA00022771"/>
    </source>
</evidence>
<dbReference type="Pfam" id="PF02176">
    <property type="entry name" value="zf-TRAF"/>
    <property type="match status" value="1"/>
</dbReference>
<dbReference type="PROSITE" id="PS50145">
    <property type="entry name" value="ZF_TRAF"/>
    <property type="match status" value="1"/>
</dbReference>
<dbReference type="Gene3D" id="3.30.40.10">
    <property type="entry name" value="Zinc/RING finger domain, C3HC4 (zinc finger)"/>
    <property type="match status" value="1"/>
</dbReference>
<keyword evidence="2 4" id="KW-0863">Zinc-finger</keyword>
<dbReference type="EMBL" id="GCHU01004719">
    <property type="protein sequence ID" value="JAG88936.1"/>
    <property type="molecule type" value="Transcribed_RNA"/>
</dbReference>
<dbReference type="PANTHER" id="PTHR10131:SF161">
    <property type="entry name" value="F26K24.24 PROTEIN"/>
    <property type="match status" value="1"/>
</dbReference>
<accession>A0A0C9RPS4</accession>
<name>A0A0C9RPS4_9CONI</name>
<protein>
    <submittedName>
        <fullName evidence="7">TSA: Wollemia nobilis Ref_Wollemi_Transcript_4754_1939 transcribed RNA sequence</fullName>
    </submittedName>
</protein>
<keyword evidence="5" id="KW-0175">Coiled coil</keyword>
<keyword evidence="3 4" id="KW-0862">Zinc</keyword>
<feature type="coiled-coil region" evidence="5">
    <location>
        <begin position="325"/>
        <end position="382"/>
    </location>
</feature>
<reference evidence="7" key="1">
    <citation type="submission" date="2015-02" db="EMBL/GenBank/DDBJ databases">
        <title>A transcriptome of Wollemia nobilis - a relic of Gondwana.</title>
        <authorList>
            <person name="Chia J.Y."/>
            <person name="Leong Y.S."/>
            <person name="Abdul Karim S."/>
            <person name="Wan Azmi N."/>
            <person name="Hercus R."/>
            <person name="Croft L."/>
        </authorList>
    </citation>
    <scope>NUCLEOTIDE SEQUENCE</scope>
    <source>
        <strain evidence="7">MaeBrown</strain>
        <tissue evidence="7">Leaf</tissue>
    </source>
</reference>
<feature type="zinc finger region" description="TRAF-type" evidence="4">
    <location>
        <begin position="219"/>
        <end position="275"/>
    </location>
</feature>
<keyword evidence="1 4" id="KW-0479">Metal-binding</keyword>
<evidence type="ECO:0000256" key="3">
    <source>
        <dbReference type="ARBA" id="ARBA00022833"/>
    </source>
</evidence>
<proteinExistence type="predicted"/>
<sequence>MKSFGSFRGGSNRSSSNGIATTFEGVPELKECGYYDVQQIQPIVQQLLVTLAAACVEKASADPFKRPGSFVEDLKAEMLEYLHQQIESYASGSGSMNGSGRFQTPVKVVGDAVQGFLRSKRSLFRRVSSKILSGDVNDGRIEEFVQELERTGLWIAGKREAVAKSLLKRADRSRMYHCDMRFEKSQELAEHKAKCPLRPIMCTNEGCAEVLSAIHFEEHDGTCPFKLLSCQQGCGATLSRKDMEGHCSTMCPNKVVPCPFNRVGCVVVLPQGSLEQHYSDFMAPHLLYVLQSLHKQESTVVNQAQRIHLLEKAMSIAQRSEAVDVGSISLTVKEQEARIKSLEQEVTKLRQDLKATDVSAEVLQLRREIRNLHKQVENLNLGS</sequence>
<dbReference type="AlphaFoldDB" id="A0A0C9RPS4"/>
<evidence type="ECO:0000256" key="4">
    <source>
        <dbReference type="PROSITE-ProRule" id="PRU00207"/>
    </source>
</evidence>
<organism evidence="7">
    <name type="scientific">Wollemia nobilis</name>
    <dbReference type="NCBI Taxonomy" id="56998"/>
    <lineage>
        <taxon>Eukaryota</taxon>
        <taxon>Viridiplantae</taxon>
        <taxon>Streptophyta</taxon>
        <taxon>Embryophyta</taxon>
        <taxon>Tracheophyta</taxon>
        <taxon>Spermatophyta</taxon>
        <taxon>Pinopsida</taxon>
        <taxon>Pinidae</taxon>
        <taxon>Conifers II</taxon>
        <taxon>Araucariales</taxon>
        <taxon>Araucariaceae</taxon>
        <taxon>Wollemia</taxon>
    </lineage>
</organism>
<evidence type="ECO:0000259" key="6">
    <source>
        <dbReference type="PROSITE" id="PS50145"/>
    </source>
</evidence>
<dbReference type="InterPro" id="IPR001293">
    <property type="entry name" value="Znf_TRAF"/>
</dbReference>
<dbReference type="InterPro" id="IPR013083">
    <property type="entry name" value="Znf_RING/FYVE/PHD"/>
</dbReference>
<dbReference type="SUPFAM" id="SSF49599">
    <property type="entry name" value="TRAF domain-like"/>
    <property type="match status" value="1"/>
</dbReference>
<evidence type="ECO:0000313" key="7">
    <source>
        <dbReference type="EMBL" id="JAG88936.1"/>
    </source>
</evidence>
<dbReference type="PANTHER" id="PTHR10131">
    <property type="entry name" value="TNF RECEPTOR ASSOCIATED FACTOR"/>
    <property type="match status" value="1"/>
</dbReference>